<keyword evidence="4" id="KW-0201">Cytochrome c-type biogenesis</keyword>
<accession>A0AAE4ATF6</accession>
<dbReference type="PROSITE" id="PS50893">
    <property type="entry name" value="ABC_TRANSPORTER_2"/>
    <property type="match status" value="1"/>
</dbReference>
<feature type="domain" description="ABC transporter" evidence="8">
    <location>
        <begin position="17"/>
        <end position="216"/>
    </location>
</feature>
<proteinExistence type="inferred from homology"/>
<dbReference type="GO" id="GO:0017004">
    <property type="term" value="P:cytochrome complex assembly"/>
    <property type="evidence" value="ECO:0007669"/>
    <property type="project" value="UniProtKB-KW"/>
</dbReference>
<evidence type="ECO:0000313" key="9">
    <source>
        <dbReference type="EMBL" id="MDQ0317231.1"/>
    </source>
</evidence>
<dbReference type="Gene3D" id="3.40.50.300">
    <property type="entry name" value="P-loop containing nucleotide triphosphate hydrolases"/>
    <property type="match status" value="1"/>
</dbReference>
<keyword evidence="6" id="KW-1278">Translocase</keyword>
<comment type="similarity">
    <text evidence="1">Belongs to the ABC transporter superfamily.</text>
</comment>
<keyword evidence="3" id="KW-0547">Nucleotide-binding</keyword>
<keyword evidence="10" id="KW-1185">Reference proteome</keyword>
<dbReference type="Pfam" id="PF00005">
    <property type="entry name" value="ABC_tran"/>
    <property type="match status" value="1"/>
</dbReference>
<dbReference type="GO" id="GO:0005524">
    <property type="term" value="F:ATP binding"/>
    <property type="evidence" value="ECO:0007669"/>
    <property type="project" value="UniProtKB-KW"/>
</dbReference>
<dbReference type="InterPro" id="IPR003593">
    <property type="entry name" value="AAA+_ATPase"/>
</dbReference>
<dbReference type="Proteomes" id="UP001229244">
    <property type="component" value="Unassembled WGS sequence"/>
</dbReference>
<dbReference type="InterPro" id="IPR027417">
    <property type="entry name" value="P-loop_NTPase"/>
</dbReference>
<dbReference type="InterPro" id="IPR017871">
    <property type="entry name" value="ABC_transporter-like_CS"/>
</dbReference>
<dbReference type="EMBL" id="JAUSUL010000004">
    <property type="protein sequence ID" value="MDQ0317231.1"/>
    <property type="molecule type" value="Genomic_DNA"/>
</dbReference>
<dbReference type="NCBIfam" id="TIGR01189">
    <property type="entry name" value="ccmA"/>
    <property type="match status" value="1"/>
</dbReference>
<evidence type="ECO:0000256" key="5">
    <source>
        <dbReference type="ARBA" id="ARBA00022840"/>
    </source>
</evidence>
<dbReference type="GO" id="GO:0016887">
    <property type="term" value="F:ATP hydrolysis activity"/>
    <property type="evidence" value="ECO:0007669"/>
    <property type="project" value="InterPro"/>
</dbReference>
<name>A0AAE4ATF6_9HYPH</name>
<dbReference type="GO" id="GO:0022857">
    <property type="term" value="F:transmembrane transporter activity"/>
    <property type="evidence" value="ECO:0007669"/>
    <property type="project" value="InterPro"/>
</dbReference>
<dbReference type="InterPro" id="IPR003439">
    <property type="entry name" value="ABC_transporter-like_ATP-bd"/>
</dbReference>
<dbReference type="RefSeq" id="WP_306887131.1">
    <property type="nucleotide sequence ID" value="NZ_JAUSUL010000004.1"/>
</dbReference>
<evidence type="ECO:0000313" key="10">
    <source>
        <dbReference type="Proteomes" id="UP001229244"/>
    </source>
</evidence>
<keyword evidence="2" id="KW-0813">Transport</keyword>
<gene>
    <name evidence="9" type="ORF">J2S73_003708</name>
</gene>
<keyword evidence="7" id="KW-0472">Membrane</keyword>
<dbReference type="PROSITE" id="PS00211">
    <property type="entry name" value="ABC_TRANSPORTER_1"/>
    <property type="match status" value="1"/>
</dbReference>
<evidence type="ECO:0000259" key="8">
    <source>
        <dbReference type="PROSITE" id="PS50893"/>
    </source>
</evidence>
<dbReference type="AlphaFoldDB" id="A0AAE4ATF6"/>
<keyword evidence="5" id="KW-0067">ATP-binding</keyword>
<protein>
    <submittedName>
        <fullName evidence="9">Heme exporter protein A</fullName>
    </submittedName>
</protein>
<evidence type="ECO:0000256" key="4">
    <source>
        <dbReference type="ARBA" id="ARBA00022748"/>
    </source>
</evidence>
<dbReference type="PANTHER" id="PTHR43499:SF1">
    <property type="entry name" value="ABC TRANSPORTER I FAMILY MEMBER 1"/>
    <property type="match status" value="1"/>
</dbReference>
<dbReference type="InterPro" id="IPR005895">
    <property type="entry name" value="ABC_transptr_haem_export_CcmA"/>
</dbReference>
<evidence type="ECO:0000256" key="6">
    <source>
        <dbReference type="ARBA" id="ARBA00022967"/>
    </source>
</evidence>
<evidence type="ECO:0000256" key="7">
    <source>
        <dbReference type="ARBA" id="ARBA00023136"/>
    </source>
</evidence>
<sequence>MPTISKSAETNWTIDALAVRDLAVDRGGRRVFEGLSLDVPAGAGVAVTGPNGSGKSTLLRALAGLLKPTEGSVAFAGADPEAPMASHVHYVGHLDAVKTQESVQQNMAFWATWLGTPLDLDGIEAALEPLDLAHLVDLPASVLSAGQKRRLSLSRLLAAPRPVWLLDEPTGALDAASERRFCAMIERHLDAGGLVVAATHLPLDVDRLAPFAIAEAAP</sequence>
<dbReference type="SMART" id="SM00382">
    <property type="entry name" value="AAA"/>
    <property type="match status" value="1"/>
</dbReference>
<evidence type="ECO:0000256" key="2">
    <source>
        <dbReference type="ARBA" id="ARBA00022448"/>
    </source>
</evidence>
<organism evidence="9 10">
    <name type="scientific">Amorphus orientalis</name>
    <dbReference type="NCBI Taxonomy" id="649198"/>
    <lineage>
        <taxon>Bacteria</taxon>
        <taxon>Pseudomonadati</taxon>
        <taxon>Pseudomonadota</taxon>
        <taxon>Alphaproteobacteria</taxon>
        <taxon>Hyphomicrobiales</taxon>
        <taxon>Amorphaceae</taxon>
        <taxon>Amorphus</taxon>
    </lineage>
</organism>
<reference evidence="9" key="1">
    <citation type="submission" date="2023-07" db="EMBL/GenBank/DDBJ databases">
        <title>Genomic Encyclopedia of Type Strains, Phase IV (KMG-IV): sequencing the most valuable type-strain genomes for metagenomic binning, comparative biology and taxonomic classification.</title>
        <authorList>
            <person name="Goeker M."/>
        </authorList>
    </citation>
    <scope>NUCLEOTIDE SEQUENCE</scope>
    <source>
        <strain evidence="9">DSM 21202</strain>
    </source>
</reference>
<comment type="caution">
    <text evidence="9">The sequence shown here is derived from an EMBL/GenBank/DDBJ whole genome shotgun (WGS) entry which is preliminary data.</text>
</comment>
<dbReference type="PANTHER" id="PTHR43499">
    <property type="entry name" value="ABC TRANSPORTER I FAMILY MEMBER 1"/>
    <property type="match status" value="1"/>
</dbReference>
<evidence type="ECO:0000256" key="3">
    <source>
        <dbReference type="ARBA" id="ARBA00022741"/>
    </source>
</evidence>
<dbReference type="SUPFAM" id="SSF52540">
    <property type="entry name" value="P-loop containing nucleoside triphosphate hydrolases"/>
    <property type="match status" value="1"/>
</dbReference>
<evidence type="ECO:0000256" key="1">
    <source>
        <dbReference type="ARBA" id="ARBA00005417"/>
    </source>
</evidence>